<keyword evidence="4" id="KW-1185">Reference proteome</keyword>
<organism evidence="3 4">
    <name type="scientific">Leishmania orientalis</name>
    <dbReference type="NCBI Taxonomy" id="2249476"/>
    <lineage>
        <taxon>Eukaryota</taxon>
        <taxon>Discoba</taxon>
        <taxon>Euglenozoa</taxon>
        <taxon>Kinetoplastea</taxon>
        <taxon>Metakinetoplastina</taxon>
        <taxon>Trypanosomatida</taxon>
        <taxon>Trypanosomatidae</taxon>
        <taxon>Leishmaniinae</taxon>
        <taxon>Leishmania</taxon>
    </lineage>
</organism>
<dbReference type="AlphaFoldDB" id="A0A836GDZ9"/>
<evidence type="ECO:0000313" key="4">
    <source>
        <dbReference type="Proteomes" id="UP000674143"/>
    </source>
</evidence>
<evidence type="ECO:0000256" key="2">
    <source>
        <dbReference type="SAM" id="MobiDB-lite"/>
    </source>
</evidence>
<comment type="caution">
    <text evidence="3">The sequence shown here is derived from an EMBL/GenBank/DDBJ whole genome shotgun (WGS) entry which is preliminary data.</text>
</comment>
<proteinExistence type="predicted"/>
<dbReference type="KEGG" id="loi:92359248"/>
<dbReference type="EMBL" id="JAFHLR010000031">
    <property type="protein sequence ID" value="KAG5471749.1"/>
    <property type="molecule type" value="Genomic_DNA"/>
</dbReference>
<dbReference type="RefSeq" id="XP_067060866.1">
    <property type="nucleotide sequence ID" value="XM_067205314.1"/>
</dbReference>
<accession>A0A836GDZ9</accession>
<sequence>MTDVAHEYAPLLGKTRIYGTAKISSHADCRLSQPGKETGDELKEEADAAIADGTSPLVGPTPSYLRAPSGTPCAPLPLSLALSTSSGRSSVRTSLSAADAYKTAATTAKLQNLQGPALPNACESSGRGINVNFVSTCSSAAGVSMSPTLPSSHHAGDGGEAVTTAKDLDAHLHTMRTELQRSQRELRATLESTERAKEEQVRVTQEISDMERYKSTLDGIIAFTLMELEDAASGVEEVEERLARESSAAWRKLEEMQANLRREAAS</sequence>
<name>A0A836GDZ9_9TRYP</name>
<feature type="region of interest" description="Disordered" evidence="2">
    <location>
        <begin position="50"/>
        <end position="70"/>
    </location>
</feature>
<keyword evidence="1" id="KW-0175">Coiled coil</keyword>
<dbReference type="GeneID" id="92359248"/>
<gene>
    <name evidence="3" type="ORF">LSCM4_03302</name>
</gene>
<evidence type="ECO:0000313" key="3">
    <source>
        <dbReference type="EMBL" id="KAG5471749.1"/>
    </source>
</evidence>
<feature type="coiled-coil region" evidence="1">
    <location>
        <begin position="165"/>
        <end position="199"/>
    </location>
</feature>
<reference evidence="3 4" key="1">
    <citation type="submission" date="2021-02" db="EMBL/GenBank/DDBJ databases">
        <title>Leishmania (Mundinia) orientalis Genome sequencing and assembly.</title>
        <authorList>
            <person name="Almutairi H."/>
            <person name="Gatherer D."/>
        </authorList>
    </citation>
    <scope>NUCLEOTIDE SEQUENCE [LARGE SCALE GENOMIC DNA]</scope>
    <source>
        <strain evidence="3">LSCM4</strain>
    </source>
</reference>
<protein>
    <submittedName>
        <fullName evidence="3">Uncharacterized protein</fullName>
    </submittedName>
</protein>
<dbReference type="Proteomes" id="UP000674143">
    <property type="component" value="Chromosome 31"/>
</dbReference>
<evidence type="ECO:0000256" key="1">
    <source>
        <dbReference type="SAM" id="Coils"/>
    </source>
</evidence>